<gene>
    <name evidence="1" type="ORF">GSMUA_03050.1</name>
</gene>
<dbReference type="AlphaFoldDB" id="A0A8D7BBQ2"/>
<dbReference type="EMBL" id="HG996475">
    <property type="protein sequence ID" value="CAG1865323.1"/>
    <property type="molecule type" value="Genomic_DNA"/>
</dbReference>
<organism evidence="1">
    <name type="scientific">Musa acuminata subsp. malaccensis</name>
    <name type="common">Wild banana</name>
    <name type="synonym">Musa malaccensis</name>
    <dbReference type="NCBI Taxonomy" id="214687"/>
    <lineage>
        <taxon>Eukaryota</taxon>
        <taxon>Viridiplantae</taxon>
        <taxon>Streptophyta</taxon>
        <taxon>Embryophyta</taxon>
        <taxon>Tracheophyta</taxon>
        <taxon>Spermatophyta</taxon>
        <taxon>Magnoliopsida</taxon>
        <taxon>Liliopsida</taxon>
        <taxon>Zingiberales</taxon>
        <taxon>Musaceae</taxon>
        <taxon>Musa</taxon>
    </lineage>
</organism>
<name>A0A8D7BBQ2_MUSAM</name>
<evidence type="ECO:0000313" key="1">
    <source>
        <dbReference type="EMBL" id="CAG1865323.1"/>
    </source>
</evidence>
<accession>A0A8D7BBQ2</accession>
<sequence>LLGQVLGCARQGLEIAPDDGVDEDARVLPGVPRRHVHHVRLHHHRAPLGLRVEGCDGAVVGEAVLPADHPEAEHVALVVEDLEALPAGRRRQAGHDADLPKGADVTVAVDHVAALHEVLVGLRLVEAAHHRPHHGHRRRDVLHQGRAALVGFHRVLVMSRHHGGDAMADAPNGYACGRRCPRPQDRLAADAVERRGRLGGGVGHGDDARVAAVREERRERGVVHVGGREG</sequence>
<protein>
    <submittedName>
        <fullName evidence="1">(wild Malaysian banana) hypothetical protein</fullName>
    </submittedName>
</protein>
<proteinExistence type="predicted"/>
<reference evidence="1" key="1">
    <citation type="submission" date="2021-03" db="EMBL/GenBank/DDBJ databases">
        <authorList>
            <consortium name="Genoscope - CEA"/>
            <person name="William W."/>
        </authorList>
    </citation>
    <scope>NUCLEOTIDE SEQUENCE</scope>
    <source>
        <strain evidence="1">Doubled-haploid Pahang</strain>
    </source>
</reference>
<feature type="non-terminal residue" evidence="1">
    <location>
        <position position="1"/>
    </location>
</feature>